<gene>
    <name evidence="1" type="ORF">LEP1GSC037_0863</name>
</gene>
<name>M6GE93_LEPIR</name>
<accession>M6GE93</accession>
<dbReference type="Proteomes" id="UP000012128">
    <property type="component" value="Unassembled WGS sequence"/>
</dbReference>
<reference evidence="1 2" key="1">
    <citation type="submission" date="2013-01" db="EMBL/GenBank/DDBJ databases">
        <authorList>
            <person name="Harkins D.M."/>
            <person name="Durkin A.S."/>
            <person name="Brinkac L.M."/>
            <person name="Haft D.H."/>
            <person name="Selengut J.D."/>
            <person name="Sanka R."/>
            <person name="DePew J."/>
            <person name="Purushe J."/>
            <person name="Hospenthal D.R."/>
            <person name="Murray C.K."/>
            <person name="Pimentel G."/>
            <person name="Wasfy M."/>
            <person name="Parker T."/>
            <person name="Miller R.S."/>
            <person name="Vinetz J.M."/>
            <person name="Sutton G.G."/>
            <person name="Nierman W.C."/>
            <person name="Fouts D.E."/>
        </authorList>
    </citation>
    <scope>NUCLEOTIDE SEQUENCE [LARGE SCALE GENOMIC DNA]</scope>
    <source>
        <strain evidence="1 2">2006001854</strain>
    </source>
</reference>
<evidence type="ECO:0000313" key="2">
    <source>
        <dbReference type="Proteomes" id="UP000012128"/>
    </source>
</evidence>
<comment type="caution">
    <text evidence="1">The sequence shown here is derived from an EMBL/GenBank/DDBJ whole genome shotgun (WGS) entry which is preliminary data.</text>
</comment>
<evidence type="ECO:0000313" key="1">
    <source>
        <dbReference type="EMBL" id="EMM80864.1"/>
    </source>
</evidence>
<protein>
    <submittedName>
        <fullName evidence="1">Uncharacterized protein</fullName>
    </submittedName>
</protein>
<sequence>MILADNGSDWFLSGAPNEKWNNDQLHKLGKVLGDQFEAVDSESLMISTDSGEAKQN</sequence>
<organism evidence="1 2">
    <name type="scientific">Leptospira interrogans str. 2006001854</name>
    <dbReference type="NCBI Taxonomy" id="1001590"/>
    <lineage>
        <taxon>Bacteria</taxon>
        <taxon>Pseudomonadati</taxon>
        <taxon>Spirochaetota</taxon>
        <taxon>Spirochaetia</taxon>
        <taxon>Leptospirales</taxon>
        <taxon>Leptospiraceae</taxon>
        <taxon>Leptospira</taxon>
    </lineage>
</organism>
<dbReference type="EMBL" id="AFLW02000162">
    <property type="protein sequence ID" value="EMM80864.1"/>
    <property type="molecule type" value="Genomic_DNA"/>
</dbReference>
<dbReference type="AlphaFoldDB" id="M6GE93"/>
<proteinExistence type="predicted"/>